<comment type="pathway">
    <text evidence="1 11">Lipid metabolism; fatty acid biosynthesis.</text>
</comment>
<protein>
    <recommendedName>
        <fullName evidence="4 11">3-oxoacyl-[acyl-carrier-protein] synthase 2</fullName>
        <ecNumber evidence="3 11">2.3.1.179</ecNumber>
    </recommendedName>
</protein>
<evidence type="ECO:0000313" key="15">
    <source>
        <dbReference type="Proteomes" id="UP001214250"/>
    </source>
</evidence>
<dbReference type="PIRSF" id="PIRSF000447">
    <property type="entry name" value="KAS_II"/>
    <property type="match status" value="1"/>
</dbReference>
<dbReference type="InterPro" id="IPR014031">
    <property type="entry name" value="Ketoacyl_synth_C"/>
</dbReference>
<dbReference type="InterPro" id="IPR014030">
    <property type="entry name" value="Ketoacyl_synth_N"/>
</dbReference>
<evidence type="ECO:0000256" key="2">
    <source>
        <dbReference type="ARBA" id="ARBA00008467"/>
    </source>
</evidence>
<evidence type="ECO:0000256" key="8">
    <source>
        <dbReference type="ARBA" id="ARBA00023098"/>
    </source>
</evidence>
<evidence type="ECO:0000256" key="6">
    <source>
        <dbReference type="ARBA" id="ARBA00022679"/>
    </source>
</evidence>
<dbReference type="InterPro" id="IPR000794">
    <property type="entry name" value="Beta-ketoacyl_synthase"/>
</dbReference>
<comment type="function">
    <text evidence="11">Involved in the type II fatty acid elongation cycle. Catalyzes the elongation of a wide range of acyl-ACP by the addition of two carbons from malonyl-ACP to an acyl acceptor. Can efficiently catalyze the conversion of palmitoleoyl-ACP (cis-hexadec-9-enoyl-ACP) to cis-vaccenoyl-ACP (cis-octadec-11-enoyl-ACP), an essential step in the thermal regulation of fatty acid composition.</text>
</comment>
<evidence type="ECO:0000256" key="12">
    <source>
        <dbReference type="RuleBase" id="RU003694"/>
    </source>
</evidence>
<evidence type="ECO:0000256" key="10">
    <source>
        <dbReference type="ARBA" id="ARBA00023315"/>
    </source>
</evidence>
<keyword evidence="6 11" id="KW-0808">Transferase</keyword>
<reference evidence="14 15" key="1">
    <citation type="submission" date="2023-02" db="EMBL/GenBank/DDBJ databases">
        <title>Genome sequence of Lentisphaera profundi SAORIC-696.</title>
        <authorList>
            <person name="Kim e."/>
            <person name="Cho J.-C."/>
            <person name="Choi A."/>
            <person name="Kang I."/>
        </authorList>
    </citation>
    <scope>NUCLEOTIDE SEQUENCE [LARGE SCALE GENOMIC DNA]</scope>
    <source>
        <strain evidence="14 15">SAORIC-696</strain>
    </source>
</reference>
<evidence type="ECO:0000256" key="4">
    <source>
        <dbReference type="ARBA" id="ARBA00014657"/>
    </source>
</evidence>
<dbReference type="Gene3D" id="3.40.47.10">
    <property type="match status" value="1"/>
</dbReference>
<proteinExistence type="inferred from homology"/>
<keyword evidence="8" id="KW-0443">Lipid metabolism</keyword>
<evidence type="ECO:0000256" key="9">
    <source>
        <dbReference type="ARBA" id="ARBA00023160"/>
    </source>
</evidence>
<dbReference type="InterPro" id="IPR018201">
    <property type="entry name" value="Ketoacyl_synth_AS"/>
</dbReference>
<evidence type="ECO:0000256" key="5">
    <source>
        <dbReference type="ARBA" id="ARBA00022516"/>
    </source>
</evidence>
<dbReference type="Pfam" id="PF02801">
    <property type="entry name" value="Ketoacyl-synt_C"/>
    <property type="match status" value="1"/>
</dbReference>
<dbReference type="PROSITE" id="PS00606">
    <property type="entry name" value="KS3_1"/>
    <property type="match status" value="1"/>
</dbReference>
<dbReference type="PROSITE" id="PS52004">
    <property type="entry name" value="KS3_2"/>
    <property type="match status" value="1"/>
</dbReference>
<keyword evidence="9 11" id="KW-0275">Fatty acid biosynthesis</keyword>
<accession>A0ABY7VTK2</accession>
<keyword evidence="7" id="KW-0276">Fatty acid metabolism</keyword>
<gene>
    <name evidence="14" type="primary">fabF</name>
    <name evidence="14" type="ORF">PQO03_10200</name>
</gene>
<dbReference type="EC" id="2.3.1.179" evidence="3 11"/>
<dbReference type="SMART" id="SM00825">
    <property type="entry name" value="PKS_KS"/>
    <property type="match status" value="1"/>
</dbReference>
<comment type="catalytic activity">
    <reaction evidence="11">
        <text>(9Z)-hexadecenoyl-[ACP] + malonyl-[ACP] + H(+) = 3-oxo-(11Z)-octadecenoyl-[ACP] + holo-[ACP] + CO2</text>
        <dbReference type="Rhea" id="RHEA:55040"/>
        <dbReference type="Rhea" id="RHEA-COMP:9623"/>
        <dbReference type="Rhea" id="RHEA-COMP:9685"/>
        <dbReference type="Rhea" id="RHEA-COMP:10800"/>
        <dbReference type="Rhea" id="RHEA-COMP:14074"/>
        <dbReference type="ChEBI" id="CHEBI:15378"/>
        <dbReference type="ChEBI" id="CHEBI:16526"/>
        <dbReference type="ChEBI" id="CHEBI:64479"/>
        <dbReference type="ChEBI" id="CHEBI:78449"/>
        <dbReference type="ChEBI" id="CHEBI:83989"/>
        <dbReference type="ChEBI" id="CHEBI:138538"/>
        <dbReference type="EC" id="2.3.1.179"/>
    </reaction>
</comment>
<dbReference type="CDD" id="cd00834">
    <property type="entry name" value="KAS_I_II"/>
    <property type="match status" value="1"/>
</dbReference>
<evidence type="ECO:0000259" key="13">
    <source>
        <dbReference type="PROSITE" id="PS52004"/>
    </source>
</evidence>
<keyword evidence="15" id="KW-1185">Reference proteome</keyword>
<dbReference type="PANTHER" id="PTHR11712:SF336">
    <property type="entry name" value="3-OXOACYL-[ACYL-CARRIER-PROTEIN] SYNTHASE, MITOCHONDRIAL"/>
    <property type="match status" value="1"/>
</dbReference>
<dbReference type="NCBIfam" id="NF005589">
    <property type="entry name" value="PRK07314.1"/>
    <property type="match status" value="1"/>
</dbReference>
<comment type="catalytic activity">
    <reaction evidence="11">
        <text>a fatty acyl-[ACP] + malonyl-[ACP] + H(+) = a 3-oxoacyl-[ACP] + holo-[ACP] + CO2</text>
        <dbReference type="Rhea" id="RHEA:22836"/>
        <dbReference type="Rhea" id="RHEA-COMP:9623"/>
        <dbReference type="Rhea" id="RHEA-COMP:9685"/>
        <dbReference type="Rhea" id="RHEA-COMP:9916"/>
        <dbReference type="Rhea" id="RHEA-COMP:14125"/>
        <dbReference type="ChEBI" id="CHEBI:15378"/>
        <dbReference type="ChEBI" id="CHEBI:16526"/>
        <dbReference type="ChEBI" id="CHEBI:64479"/>
        <dbReference type="ChEBI" id="CHEBI:78449"/>
        <dbReference type="ChEBI" id="CHEBI:78776"/>
        <dbReference type="ChEBI" id="CHEBI:138651"/>
    </reaction>
</comment>
<dbReference type="PANTHER" id="PTHR11712">
    <property type="entry name" value="POLYKETIDE SYNTHASE-RELATED"/>
    <property type="match status" value="1"/>
</dbReference>
<dbReference type="GO" id="GO:0004315">
    <property type="term" value="F:3-oxoacyl-[acyl-carrier-protein] synthase activity"/>
    <property type="evidence" value="ECO:0007669"/>
    <property type="project" value="UniProtKB-EC"/>
</dbReference>
<dbReference type="Proteomes" id="UP001214250">
    <property type="component" value="Chromosome 1"/>
</dbReference>
<organism evidence="14 15">
    <name type="scientific">Lentisphaera profundi</name>
    <dbReference type="NCBI Taxonomy" id="1658616"/>
    <lineage>
        <taxon>Bacteria</taxon>
        <taxon>Pseudomonadati</taxon>
        <taxon>Lentisphaerota</taxon>
        <taxon>Lentisphaeria</taxon>
        <taxon>Lentisphaerales</taxon>
        <taxon>Lentisphaeraceae</taxon>
        <taxon>Lentisphaera</taxon>
    </lineage>
</organism>
<evidence type="ECO:0000256" key="11">
    <source>
        <dbReference type="PIRNR" id="PIRNR000447"/>
    </source>
</evidence>
<evidence type="ECO:0000313" key="14">
    <source>
        <dbReference type="EMBL" id="WDE96084.1"/>
    </source>
</evidence>
<name>A0ABY7VTK2_9BACT</name>
<evidence type="ECO:0000256" key="3">
    <source>
        <dbReference type="ARBA" id="ARBA00012356"/>
    </source>
</evidence>
<sequence length="413" mass="43232">MELKRIVITGTGVISPVGNTTQEFWSGLLSGKSGLDTIKGFDTEGHRCTIAGEVTDFVPTEHMEPAAAKKIDRFCQFAIAASNEAVEEAGLKDSSIPAERIGVLIGSGIGGLATLEAEVEKLITKGPRRVSPMLIPKMIGDMSSGIVSIHHGFKGPNFTAVSACASSTHSIGEAFWIIQRGDADVMITGGAEAAITPVGMAGFASMRAMSTRNDDPQGASRPFDKDRDGFVMGEGSGIIVLESLESAEARGANIIAEFIGYGATADANHITSPAEDGSGAAAAIEMAMKHAKIDASEVSYINAHGTSTPMNDKFETRAIKAVFGDNAPKIPISSTKSMTGHGLGTAGAWETIVCALAVKNDKIPPTMNYTTPDPDCDLDYVPNKARECKVDVALNINLGFGGHNATGLVRKFK</sequence>
<dbReference type="InterPro" id="IPR016039">
    <property type="entry name" value="Thiolase-like"/>
</dbReference>
<feature type="domain" description="Ketosynthase family 3 (KS3)" evidence="13">
    <location>
        <begin position="3"/>
        <end position="411"/>
    </location>
</feature>
<evidence type="ECO:0000256" key="1">
    <source>
        <dbReference type="ARBA" id="ARBA00005194"/>
    </source>
</evidence>
<comment type="similarity">
    <text evidence="2 11 12">Belongs to the thiolase-like superfamily. Beta-ketoacyl-ACP synthases family.</text>
</comment>
<dbReference type="InterPro" id="IPR017568">
    <property type="entry name" value="3-oxoacyl-ACP_synth-2"/>
</dbReference>
<keyword evidence="5 11" id="KW-0444">Lipid biosynthesis</keyword>
<dbReference type="InterPro" id="IPR020841">
    <property type="entry name" value="PKS_Beta-ketoAc_synthase_dom"/>
</dbReference>
<dbReference type="EMBL" id="CP117811">
    <property type="protein sequence ID" value="WDE96084.1"/>
    <property type="molecule type" value="Genomic_DNA"/>
</dbReference>
<evidence type="ECO:0000256" key="7">
    <source>
        <dbReference type="ARBA" id="ARBA00022832"/>
    </source>
</evidence>
<dbReference type="RefSeq" id="WP_274150101.1">
    <property type="nucleotide sequence ID" value="NZ_CP117811.1"/>
</dbReference>
<keyword evidence="10 11" id="KW-0012">Acyltransferase</keyword>
<dbReference type="NCBIfam" id="TIGR03150">
    <property type="entry name" value="fabF"/>
    <property type="match status" value="1"/>
</dbReference>
<dbReference type="SUPFAM" id="SSF53901">
    <property type="entry name" value="Thiolase-like"/>
    <property type="match status" value="2"/>
</dbReference>
<dbReference type="Pfam" id="PF00109">
    <property type="entry name" value="ketoacyl-synt"/>
    <property type="match status" value="1"/>
</dbReference>